<keyword evidence="3" id="KW-1185">Reference proteome</keyword>
<evidence type="ECO:0000256" key="1">
    <source>
        <dbReference type="SAM" id="Phobius"/>
    </source>
</evidence>
<dbReference type="EMBL" id="PDLN01000014">
    <property type="protein sequence ID" value="RDW67053.1"/>
    <property type="molecule type" value="Genomic_DNA"/>
</dbReference>
<gene>
    <name evidence="2" type="ORF">BP5796_09802</name>
</gene>
<evidence type="ECO:0000313" key="2">
    <source>
        <dbReference type="EMBL" id="RDW67053.1"/>
    </source>
</evidence>
<keyword evidence="1" id="KW-1133">Transmembrane helix</keyword>
<proteinExistence type="predicted"/>
<name>A0A3D8QYZ6_9HELO</name>
<evidence type="ECO:0000313" key="3">
    <source>
        <dbReference type="Proteomes" id="UP000256328"/>
    </source>
</evidence>
<feature type="transmembrane region" description="Helical" evidence="1">
    <location>
        <begin position="408"/>
        <end position="441"/>
    </location>
</feature>
<accession>A0A3D8QYZ6</accession>
<dbReference type="OrthoDB" id="5428890at2759"/>
<sequence>MRRSKFCSPGKSPVTPWQTSPMVPYQGLLKATTGQSFENISSMILHDESPTAAPYAEWIQHQIRKYIDQSTTASLGRILEGKDSSANNTVREATADENGLVYILTDVATLLNANISSSIDSLARALVAKGRLRPYVDKSLEQKEAYHLIFMAIGWLCLLYLPAWGIQVDKVFFRIEVEGKHCFASASQSTDRGRRPFAEVLRGFGSILPRKKDQSSIGSNGRQGSLSVGTMNAATLYTLGNIQISWTATVSAHLDFDEETRTLCLFRLPSFCVVNSSTETLFNRLVEILHDDHTRPTGFSGPAFLREIERSYHLIFRNDDRARRNYEKHQRPQLATLDGGLIDSKLDVLCGFSSFKQSTKTESIKDNYSFEGDFPIFTPHLRKIQEYMLEQQPRKMKAIWQDKMDLKLWYAFWTVVFFGVVGIILSLIQTICAAIQTAFAIKAYREQQSRQSSQGSTGTSAG</sequence>
<organism evidence="2 3">
    <name type="scientific">Coleophoma crateriformis</name>
    <dbReference type="NCBI Taxonomy" id="565419"/>
    <lineage>
        <taxon>Eukaryota</taxon>
        <taxon>Fungi</taxon>
        <taxon>Dikarya</taxon>
        <taxon>Ascomycota</taxon>
        <taxon>Pezizomycotina</taxon>
        <taxon>Leotiomycetes</taxon>
        <taxon>Helotiales</taxon>
        <taxon>Dermateaceae</taxon>
        <taxon>Coleophoma</taxon>
    </lineage>
</organism>
<dbReference type="Proteomes" id="UP000256328">
    <property type="component" value="Unassembled WGS sequence"/>
</dbReference>
<keyword evidence="1" id="KW-0472">Membrane</keyword>
<comment type="caution">
    <text evidence="2">The sequence shown here is derived from an EMBL/GenBank/DDBJ whole genome shotgun (WGS) entry which is preliminary data.</text>
</comment>
<protein>
    <submittedName>
        <fullName evidence="2">Uncharacterized protein</fullName>
    </submittedName>
</protein>
<feature type="transmembrane region" description="Helical" evidence="1">
    <location>
        <begin position="145"/>
        <end position="166"/>
    </location>
</feature>
<keyword evidence="1" id="KW-0812">Transmembrane</keyword>
<reference evidence="2 3" key="1">
    <citation type="journal article" date="2018" name="IMA Fungus">
        <title>IMA Genome-F 9: Draft genome sequence of Annulohypoxylon stygium, Aspergillus mulundensis, Berkeleyomyces basicola (syn. Thielaviopsis basicola), Ceratocystis smalleyi, two Cercospora beticola strains, Coleophoma cylindrospora, Fusarium fracticaudum, Phialophora cf. hyalina, and Morchella septimelata.</title>
        <authorList>
            <person name="Wingfield B.D."/>
            <person name="Bills G.F."/>
            <person name="Dong Y."/>
            <person name="Huang W."/>
            <person name="Nel W.J."/>
            <person name="Swalarsk-Parry B.S."/>
            <person name="Vaghefi N."/>
            <person name="Wilken P.M."/>
            <person name="An Z."/>
            <person name="de Beer Z.W."/>
            <person name="De Vos L."/>
            <person name="Chen L."/>
            <person name="Duong T.A."/>
            <person name="Gao Y."/>
            <person name="Hammerbacher A."/>
            <person name="Kikkert J.R."/>
            <person name="Li Y."/>
            <person name="Li H."/>
            <person name="Li K."/>
            <person name="Li Q."/>
            <person name="Liu X."/>
            <person name="Ma X."/>
            <person name="Naidoo K."/>
            <person name="Pethybridge S.J."/>
            <person name="Sun J."/>
            <person name="Steenkamp E.T."/>
            <person name="van der Nest M.A."/>
            <person name="van Wyk S."/>
            <person name="Wingfield M.J."/>
            <person name="Xiong C."/>
            <person name="Yue Q."/>
            <person name="Zhang X."/>
        </authorList>
    </citation>
    <scope>NUCLEOTIDE SEQUENCE [LARGE SCALE GENOMIC DNA]</scope>
    <source>
        <strain evidence="2 3">BP5796</strain>
    </source>
</reference>
<dbReference type="AlphaFoldDB" id="A0A3D8QYZ6"/>